<keyword evidence="2" id="KW-1185">Reference proteome</keyword>
<proteinExistence type="predicted"/>
<gene>
    <name evidence="1" type="ORF">BCR34DRAFT_629295</name>
</gene>
<dbReference type="OrthoDB" id="6365676at2759"/>
<accession>A0A1Y1Y775</accession>
<sequence>MQVTEQSQTAFNALPLELFIEVLDQLGLYPAASQYLYSHCLYLNTSANLSCFRRTLGLDLGARHPNSLEYFQPIKNEDAFKAANILVHITSLFISPEQTPGAPLIRLSQIVDLCNIVGPTLKRLALDLSPVYSTSSEAAKIKPHVASNRIFETMTKTKAMRNEMTKTMRGFCLQIPSLETLAFIRPDALQASDIERMFTEFTGTLLDVSLVDIYPNHHTPLGTRSWTSDDRVKIHELDVPTSYYGDEDILVLCDGWVWTNAVNGTLWNQGRRRTKNLNENDLKPFGAMTF</sequence>
<organism evidence="1 2">
    <name type="scientific">Clohesyomyces aquaticus</name>
    <dbReference type="NCBI Taxonomy" id="1231657"/>
    <lineage>
        <taxon>Eukaryota</taxon>
        <taxon>Fungi</taxon>
        <taxon>Dikarya</taxon>
        <taxon>Ascomycota</taxon>
        <taxon>Pezizomycotina</taxon>
        <taxon>Dothideomycetes</taxon>
        <taxon>Pleosporomycetidae</taxon>
        <taxon>Pleosporales</taxon>
        <taxon>Lindgomycetaceae</taxon>
        <taxon>Clohesyomyces</taxon>
    </lineage>
</organism>
<reference evidence="1 2" key="1">
    <citation type="submission" date="2016-07" db="EMBL/GenBank/DDBJ databases">
        <title>Pervasive Adenine N6-methylation of Active Genes in Fungi.</title>
        <authorList>
            <consortium name="DOE Joint Genome Institute"/>
            <person name="Mondo S.J."/>
            <person name="Dannebaum R.O."/>
            <person name="Kuo R.C."/>
            <person name="Labutti K."/>
            <person name="Haridas S."/>
            <person name="Kuo A."/>
            <person name="Salamov A."/>
            <person name="Ahrendt S.R."/>
            <person name="Lipzen A."/>
            <person name="Sullivan W."/>
            <person name="Andreopoulos W.B."/>
            <person name="Clum A."/>
            <person name="Lindquist E."/>
            <person name="Daum C."/>
            <person name="Ramamoorthy G.K."/>
            <person name="Gryganskyi A."/>
            <person name="Culley D."/>
            <person name="Magnuson J.K."/>
            <person name="James T.Y."/>
            <person name="O'Malley M.A."/>
            <person name="Stajich J.E."/>
            <person name="Spatafora J.W."/>
            <person name="Visel A."/>
            <person name="Grigoriev I.V."/>
        </authorList>
    </citation>
    <scope>NUCLEOTIDE SEQUENCE [LARGE SCALE GENOMIC DNA]</scope>
    <source>
        <strain evidence="1 2">CBS 115471</strain>
    </source>
</reference>
<comment type="caution">
    <text evidence="1">The sequence shown here is derived from an EMBL/GenBank/DDBJ whole genome shotgun (WGS) entry which is preliminary data.</text>
</comment>
<protein>
    <submittedName>
        <fullName evidence="1">Uncharacterized protein</fullName>
    </submittedName>
</protein>
<name>A0A1Y1Y775_9PLEO</name>
<evidence type="ECO:0000313" key="2">
    <source>
        <dbReference type="Proteomes" id="UP000193144"/>
    </source>
</evidence>
<dbReference type="Proteomes" id="UP000193144">
    <property type="component" value="Unassembled WGS sequence"/>
</dbReference>
<dbReference type="EMBL" id="MCFA01000325">
    <property type="protein sequence ID" value="ORX93862.1"/>
    <property type="molecule type" value="Genomic_DNA"/>
</dbReference>
<evidence type="ECO:0000313" key="1">
    <source>
        <dbReference type="EMBL" id="ORX93862.1"/>
    </source>
</evidence>
<dbReference type="AlphaFoldDB" id="A0A1Y1Y775"/>